<evidence type="ECO:0000313" key="2">
    <source>
        <dbReference type="EMBL" id="GJS95048.1"/>
    </source>
</evidence>
<comment type="caution">
    <text evidence="2">The sequence shown here is derived from an EMBL/GenBank/DDBJ whole genome shotgun (WGS) entry which is preliminary data.</text>
</comment>
<evidence type="ECO:0000313" key="3">
    <source>
        <dbReference type="Proteomes" id="UP001151760"/>
    </source>
</evidence>
<feature type="compositionally biased region" description="Low complexity" evidence="1">
    <location>
        <begin position="259"/>
        <end position="270"/>
    </location>
</feature>
<organism evidence="2 3">
    <name type="scientific">Tanacetum coccineum</name>
    <dbReference type="NCBI Taxonomy" id="301880"/>
    <lineage>
        <taxon>Eukaryota</taxon>
        <taxon>Viridiplantae</taxon>
        <taxon>Streptophyta</taxon>
        <taxon>Embryophyta</taxon>
        <taxon>Tracheophyta</taxon>
        <taxon>Spermatophyta</taxon>
        <taxon>Magnoliopsida</taxon>
        <taxon>eudicotyledons</taxon>
        <taxon>Gunneridae</taxon>
        <taxon>Pentapetalae</taxon>
        <taxon>asterids</taxon>
        <taxon>campanulids</taxon>
        <taxon>Asterales</taxon>
        <taxon>Asteraceae</taxon>
        <taxon>Asteroideae</taxon>
        <taxon>Anthemideae</taxon>
        <taxon>Anthemidinae</taxon>
        <taxon>Tanacetum</taxon>
    </lineage>
</organism>
<proteinExistence type="predicted"/>
<name>A0ABQ5A1W5_9ASTR</name>
<reference evidence="2" key="2">
    <citation type="submission" date="2022-01" db="EMBL/GenBank/DDBJ databases">
        <authorList>
            <person name="Yamashiro T."/>
            <person name="Shiraishi A."/>
            <person name="Satake H."/>
            <person name="Nakayama K."/>
        </authorList>
    </citation>
    <scope>NUCLEOTIDE SEQUENCE</scope>
</reference>
<feature type="compositionally biased region" description="Basic and acidic residues" evidence="1">
    <location>
        <begin position="340"/>
        <end position="349"/>
    </location>
</feature>
<gene>
    <name evidence="2" type="ORF">Tco_0802016</name>
</gene>
<feature type="compositionally biased region" description="Acidic residues" evidence="1">
    <location>
        <begin position="367"/>
        <end position="387"/>
    </location>
</feature>
<feature type="region of interest" description="Disordered" evidence="1">
    <location>
        <begin position="226"/>
        <end position="458"/>
    </location>
</feature>
<protein>
    <submittedName>
        <fullName evidence="2">Uncharacterized protein</fullName>
    </submittedName>
</protein>
<evidence type="ECO:0000256" key="1">
    <source>
        <dbReference type="SAM" id="MobiDB-lite"/>
    </source>
</evidence>
<feature type="compositionally biased region" description="Polar residues" evidence="1">
    <location>
        <begin position="324"/>
        <end position="334"/>
    </location>
</feature>
<accession>A0ABQ5A1W5</accession>
<keyword evidence="3" id="KW-1185">Reference proteome</keyword>
<reference evidence="2" key="1">
    <citation type="journal article" date="2022" name="Int. J. Mol. Sci.">
        <title>Draft Genome of Tanacetum Coccineum: Genomic Comparison of Closely Related Tanacetum-Family Plants.</title>
        <authorList>
            <person name="Yamashiro T."/>
            <person name="Shiraishi A."/>
            <person name="Nakayama K."/>
            <person name="Satake H."/>
        </authorList>
    </citation>
    <scope>NUCLEOTIDE SEQUENCE</scope>
</reference>
<dbReference type="Proteomes" id="UP001151760">
    <property type="component" value="Unassembled WGS sequence"/>
</dbReference>
<feature type="compositionally biased region" description="Basic and acidic residues" evidence="1">
    <location>
        <begin position="410"/>
        <end position="442"/>
    </location>
</feature>
<sequence>MNPQETQQVAARDEKWIPSADRVKINSTNMRLETTVPQKEETFQVMIDVIKNSTCFKAFTIFVDVPEIFMQQFWQSKRSKILDICPRVEGEEFTELQNDDDTLTFLLDLGYKGPLHKYTNMIDIMWGMFYKENVDYPVLIWEDFAYQIDHKKERRSRREDYQEYGLEIPNVMLNDTIKRSESYQMFIKYSTGQIPPKKSRGKGSQDVALELGKSISLTEAEEAKAARKVHATHARIVTESAKKKSGGRSSRGVAIQDTLSAPKPKPATSKPKLKGTQSLTHAKKEAADIMQALKESKKTSKRQPGTGGSSEGTGTILGVPDESTVVSATSSEGTGTKPGVPDEEKDITKENVILEWGSEQESKYSEEDQLDDEEKDDKEGDADDEGDDHISDTQDTDDEDDETESDEDDIYKYKIRDKEDTDAAKEDVEKTEETKDDSKKAELPPTSSSLSISSGFGDQFLKLSSDTSLVGTTKDNTDAEINSLLDIKIQSEVPHI</sequence>
<feature type="compositionally biased region" description="Acidic residues" evidence="1">
    <location>
        <begin position="394"/>
        <end position="409"/>
    </location>
</feature>
<dbReference type="EMBL" id="BQNB010011778">
    <property type="protein sequence ID" value="GJS95048.1"/>
    <property type="molecule type" value="Genomic_DNA"/>
</dbReference>